<dbReference type="InterPro" id="IPR006342">
    <property type="entry name" value="FkbM_mtfrase"/>
</dbReference>
<gene>
    <name evidence="2" type="ORF">EXE63_30845</name>
</gene>
<feature type="domain" description="Methyltransferase FkbM" evidence="1">
    <location>
        <begin position="109"/>
        <end position="239"/>
    </location>
</feature>
<name>A0A6H0SCB8_9MYCO</name>
<protein>
    <submittedName>
        <fullName evidence="2">FkbM family methyltransferase</fullName>
    </submittedName>
</protein>
<proteinExistence type="predicted"/>
<evidence type="ECO:0000259" key="1">
    <source>
        <dbReference type="Pfam" id="PF05050"/>
    </source>
</evidence>
<dbReference type="NCBIfam" id="TIGR01444">
    <property type="entry name" value="fkbM_fam"/>
    <property type="match status" value="1"/>
</dbReference>
<keyword evidence="3" id="KW-1185">Reference proteome</keyword>
<keyword evidence="2" id="KW-0808">Transferase</keyword>
<dbReference type="Pfam" id="PF05050">
    <property type="entry name" value="Methyltransf_21"/>
    <property type="match status" value="1"/>
</dbReference>
<evidence type="ECO:0000313" key="3">
    <source>
        <dbReference type="Proteomes" id="UP000501849"/>
    </source>
</evidence>
<dbReference type="GO" id="GO:0008168">
    <property type="term" value="F:methyltransferase activity"/>
    <property type="evidence" value="ECO:0007669"/>
    <property type="project" value="UniProtKB-KW"/>
</dbReference>
<dbReference type="PANTHER" id="PTHR34203:SF15">
    <property type="entry name" value="SLL1173 PROTEIN"/>
    <property type="match status" value="1"/>
</dbReference>
<dbReference type="EMBL" id="CP038799">
    <property type="protein sequence ID" value="QIV84786.1"/>
    <property type="molecule type" value="Genomic_DNA"/>
</dbReference>
<sequence>MSALRRAGAKRPGVKELREKLGHTMSLAQSIGALNALNLVARRSLGMAKPITVSCGTHRLAVRPLDSDPFVLAQIFTEREYDARPFWMERLNAVAAQMRQAGKVPLIIDAGANVGYSALYLAEKFPEAVILAVEPDRNCIDLIERNCAGNPRIRPVHAAVWSHENGVDLTTREEGSWANRVTDDGTTASVTMETLIAEIPDAAPLIVKLDIEGAESEVCRASPGAVSSFACIMIEPHDWMLPGSGGLAPLYEAVAGKKMDTLIRDETLMLFDCAVLEQFSAVQLTR</sequence>
<dbReference type="KEGG" id="mfre:EXE63_30845"/>
<dbReference type="PANTHER" id="PTHR34203">
    <property type="entry name" value="METHYLTRANSFERASE, FKBM FAMILY PROTEIN"/>
    <property type="match status" value="1"/>
</dbReference>
<dbReference type="SUPFAM" id="SSF53335">
    <property type="entry name" value="S-adenosyl-L-methionine-dependent methyltransferases"/>
    <property type="match status" value="1"/>
</dbReference>
<keyword evidence="2" id="KW-0489">Methyltransferase</keyword>
<accession>A0A6H0SCB8</accession>
<evidence type="ECO:0000313" key="2">
    <source>
        <dbReference type="EMBL" id="QIV84786.1"/>
    </source>
</evidence>
<organism evidence="2 3">
    <name type="scientific">Mycolicibacterium frederiksbergense</name>
    <dbReference type="NCBI Taxonomy" id="117567"/>
    <lineage>
        <taxon>Bacteria</taxon>
        <taxon>Bacillati</taxon>
        <taxon>Actinomycetota</taxon>
        <taxon>Actinomycetes</taxon>
        <taxon>Mycobacteriales</taxon>
        <taxon>Mycobacteriaceae</taxon>
        <taxon>Mycolicibacterium</taxon>
    </lineage>
</organism>
<dbReference type="InterPro" id="IPR029063">
    <property type="entry name" value="SAM-dependent_MTases_sf"/>
</dbReference>
<reference evidence="2 3" key="1">
    <citation type="submission" date="2019-04" db="EMBL/GenBank/DDBJ databases">
        <title>Draft, Whole-Genome Sequence of the Anthracene-degrading Mycobacterium frederiksbergense LB501T, Isolated from a Polycyclic Aromatic Hydrocarbon (PAH)-Contaminated Soil.</title>
        <authorList>
            <person name="Augelletti F."/>
        </authorList>
    </citation>
    <scope>NUCLEOTIDE SEQUENCE [LARGE SCALE GENOMIC DNA]</scope>
    <source>
        <strain evidence="2 3">LB 501T</strain>
    </source>
</reference>
<dbReference type="Proteomes" id="UP000501849">
    <property type="component" value="Chromosome"/>
</dbReference>
<dbReference type="Gene3D" id="3.40.50.150">
    <property type="entry name" value="Vaccinia Virus protein VP39"/>
    <property type="match status" value="1"/>
</dbReference>
<dbReference type="GO" id="GO:0032259">
    <property type="term" value="P:methylation"/>
    <property type="evidence" value="ECO:0007669"/>
    <property type="project" value="UniProtKB-KW"/>
</dbReference>
<dbReference type="InterPro" id="IPR052514">
    <property type="entry name" value="SAM-dependent_MTase"/>
</dbReference>
<dbReference type="AlphaFoldDB" id="A0A6H0SCB8"/>